<dbReference type="InterPro" id="IPR031107">
    <property type="entry name" value="Small_HSP"/>
</dbReference>
<evidence type="ECO:0000256" key="1">
    <source>
        <dbReference type="PROSITE-ProRule" id="PRU00285"/>
    </source>
</evidence>
<evidence type="ECO:0000313" key="6">
    <source>
        <dbReference type="Proteomes" id="UP000609874"/>
    </source>
</evidence>
<evidence type="ECO:0000259" key="4">
    <source>
        <dbReference type="PROSITE" id="PS01031"/>
    </source>
</evidence>
<feature type="compositionally biased region" description="Low complexity" evidence="3">
    <location>
        <begin position="164"/>
        <end position="177"/>
    </location>
</feature>
<accession>A0ABR8UWH2</accession>
<dbReference type="InterPro" id="IPR002068">
    <property type="entry name" value="A-crystallin/Hsp20_dom"/>
</dbReference>
<dbReference type="InterPro" id="IPR008978">
    <property type="entry name" value="HSP20-like_chaperone"/>
</dbReference>
<feature type="region of interest" description="Disordered" evidence="3">
    <location>
        <begin position="128"/>
        <end position="177"/>
    </location>
</feature>
<dbReference type="Gene3D" id="2.60.40.790">
    <property type="match status" value="1"/>
</dbReference>
<keyword evidence="6" id="KW-1185">Reference proteome</keyword>
<evidence type="ECO:0000313" key="5">
    <source>
        <dbReference type="EMBL" id="MBD7996737.1"/>
    </source>
</evidence>
<feature type="compositionally biased region" description="Low complexity" evidence="3">
    <location>
        <begin position="142"/>
        <end position="154"/>
    </location>
</feature>
<dbReference type="SUPFAM" id="SSF49764">
    <property type="entry name" value="HSP20-like chaperones"/>
    <property type="match status" value="1"/>
</dbReference>
<evidence type="ECO:0000256" key="3">
    <source>
        <dbReference type="SAM" id="MobiDB-lite"/>
    </source>
</evidence>
<dbReference type="EMBL" id="JACSQD010000008">
    <property type="protein sequence ID" value="MBD7996737.1"/>
    <property type="molecule type" value="Genomic_DNA"/>
</dbReference>
<dbReference type="Pfam" id="PF00011">
    <property type="entry name" value="HSP20"/>
    <property type="match status" value="1"/>
</dbReference>
<dbReference type="PANTHER" id="PTHR11527">
    <property type="entry name" value="HEAT-SHOCK PROTEIN 20 FAMILY MEMBER"/>
    <property type="match status" value="1"/>
</dbReference>
<reference evidence="5 6" key="1">
    <citation type="submission" date="2020-08" db="EMBL/GenBank/DDBJ databases">
        <title>A Genomic Blueprint of the Chicken Gut Microbiome.</title>
        <authorList>
            <person name="Gilroy R."/>
            <person name="Ravi A."/>
            <person name="Getino M."/>
            <person name="Pursley I."/>
            <person name="Horton D.L."/>
            <person name="Alikhan N.-F."/>
            <person name="Baker D."/>
            <person name="Gharbi K."/>
            <person name="Hall N."/>
            <person name="Watson M."/>
            <person name="Adriaenssens E.M."/>
            <person name="Foster-Nyarko E."/>
            <person name="Jarju S."/>
            <person name="Secka A."/>
            <person name="Antonio M."/>
            <person name="Oren A."/>
            <person name="Chaudhuri R."/>
            <person name="La Ragione R.M."/>
            <person name="Hildebrand F."/>
            <person name="Pallen M.J."/>
        </authorList>
    </citation>
    <scope>NUCLEOTIDE SEQUENCE [LARGE SCALE GENOMIC DNA]</scope>
    <source>
        <strain evidence="5 6">Sa2CUA1</strain>
    </source>
</reference>
<comment type="caution">
    <text evidence="5">The sequence shown here is derived from an EMBL/GenBank/DDBJ whole genome shotgun (WGS) entry which is preliminary data.</text>
</comment>
<gene>
    <name evidence="5" type="ORF">H9639_15675</name>
</gene>
<dbReference type="Proteomes" id="UP000609874">
    <property type="component" value="Unassembled WGS sequence"/>
</dbReference>
<comment type="similarity">
    <text evidence="1 2">Belongs to the small heat shock protein (HSP20) family.</text>
</comment>
<dbReference type="CDD" id="cd06464">
    <property type="entry name" value="ACD_sHsps-like"/>
    <property type="match status" value="1"/>
</dbReference>
<name>A0ABR8UWH2_9MICC</name>
<evidence type="ECO:0000256" key="2">
    <source>
        <dbReference type="RuleBase" id="RU003616"/>
    </source>
</evidence>
<dbReference type="RefSeq" id="WP_191809012.1">
    <property type="nucleotide sequence ID" value="NZ_JACSQD010000008.1"/>
</dbReference>
<dbReference type="PROSITE" id="PS01031">
    <property type="entry name" value="SHSP"/>
    <property type="match status" value="1"/>
</dbReference>
<organism evidence="5 6">
    <name type="scientific">Arthrobacter gallicola</name>
    <dbReference type="NCBI Taxonomy" id="2762225"/>
    <lineage>
        <taxon>Bacteria</taxon>
        <taxon>Bacillati</taxon>
        <taxon>Actinomycetota</taxon>
        <taxon>Actinomycetes</taxon>
        <taxon>Micrococcales</taxon>
        <taxon>Micrococcaceae</taxon>
        <taxon>Arthrobacter</taxon>
    </lineage>
</organism>
<feature type="domain" description="SHSP" evidence="4">
    <location>
        <begin position="21"/>
        <end position="132"/>
    </location>
</feature>
<protein>
    <submittedName>
        <fullName evidence="5">Hsp20/alpha crystallin family protein</fullName>
    </submittedName>
</protein>
<proteinExistence type="inferred from homology"/>
<sequence>MAMKFDPFRELDRVAGALLDPRQRLRLMPIDLYREGDHYIMNADLPGIDPGSVDVDVDGQLLTIRAERTIQAPEGATWLTRERESGSFLRQLNLGQGIDIDGISAKYENGVLSVFIPVSERAKPRKIEVSAPSTGGGNIIQGESTSAPASSSAGTGSGSGTSGSSGTSQGFSEGAGI</sequence>